<name>A0AAN6HA59_9PEZI</name>
<sequence>MPVPQVVRDLMGPHGVAALPAYGDAVLREMEEVLGGHGATGATGKGAVGGTRLGSSGDPVPAAAARAAADATATRRGRTRRGQAGRDTGAGREASEWGAGRNEDLIALRHGSEGSSAGPCYYLIKLVTRYQHTIAWVLSWPFKPLIWATEYAWILFLHAYVHVLQVCGIIALCGLVLLAFYWFRQQVQDPYDIEGSVRKLRKVANLVGLTLKDAERSHIGEYPLGGEIEDQPHNEPASDNGSAAPP</sequence>
<comment type="caution">
    <text evidence="3">The sequence shown here is derived from an EMBL/GenBank/DDBJ whole genome shotgun (WGS) entry which is preliminary data.</text>
</comment>
<feature type="transmembrane region" description="Helical" evidence="2">
    <location>
        <begin position="134"/>
        <end position="154"/>
    </location>
</feature>
<feature type="region of interest" description="Disordered" evidence="1">
    <location>
        <begin position="37"/>
        <end position="96"/>
    </location>
</feature>
<dbReference type="AlphaFoldDB" id="A0AAN6HA59"/>
<feature type="compositionally biased region" description="Gly residues" evidence="1">
    <location>
        <begin position="37"/>
        <end position="52"/>
    </location>
</feature>
<keyword evidence="4" id="KW-1185">Reference proteome</keyword>
<feature type="compositionally biased region" description="Polar residues" evidence="1">
    <location>
        <begin position="237"/>
        <end position="246"/>
    </location>
</feature>
<evidence type="ECO:0000313" key="4">
    <source>
        <dbReference type="Proteomes" id="UP001175353"/>
    </source>
</evidence>
<evidence type="ECO:0000256" key="1">
    <source>
        <dbReference type="SAM" id="MobiDB-lite"/>
    </source>
</evidence>
<feature type="transmembrane region" description="Helical" evidence="2">
    <location>
        <begin position="160"/>
        <end position="183"/>
    </location>
</feature>
<keyword evidence="2" id="KW-0812">Transmembrane</keyword>
<gene>
    <name evidence="3" type="ORF">LTR91_019978</name>
</gene>
<evidence type="ECO:0000256" key="2">
    <source>
        <dbReference type="SAM" id="Phobius"/>
    </source>
</evidence>
<evidence type="ECO:0000313" key="3">
    <source>
        <dbReference type="EMBL" id="KAK0961249.1"/>
    </source>
</evidence>
<proteinExistence type="predicted"/>
<keyword evidence="2" id="KW-1133">Transmembrane helix</keyword>
<reference evidence="3" key="1">
    <citation type="submission" date="2023-06" db="EMBL/GenBank/DDBJ databases">
        <title>Black Yeasts Isolated from many extreme environments.</title>
        <authorList>
            <person name="Coleine C."/>
            <person name="Stajich J.E."/>
            <person name="Selbmann L."/>
        </authorList>
    </citation>
    <scope>NUCLEOTIDE SEQUENCE</scope>
    <source>
        <strain evidence="3">CCFEE 5200</strain>
    </source>
</reference>
<keyword evidence="2" id="KW-0472">Membrane</keyword>
<feature type="compositionally biased region" description="Low complexity" evidence="1">
    <location>
        <begin position="62"/>
        <end position="74"/>
    </location>
</feature>
<accession>A0AAN6HA59</accession>
<feature type="region of interest" description="Disordered" evidence="1">
    <location>
        <begin position="222"/>
        <end position="246"/>
    </location>
</feature>
<dbReference type="EMBL" id="JAUJLE010000315">
    <property type="protein sequence ID" value="KAK0961249.1"/>
    <property type="molecule type" value="Genomic_DNA"/>
</dbReference>
<organism evidence="3 4">
    <name type="scientific">Friedmanniomyces endolithicus</name>
    <dbReference type="NCBI Taxonomy" id="329885"/>
    <lineage>
        <taxon>Eukaryota</taxon>
        <taxon>Fungi</taxon>
        <taxon>Dikarya</taxon>
        <taxon>Ascomycota</taxon>
        <taxon>Pezizomycotina</taxon>
        <taxon>Dothideomycetes</taxon>
        <taxon>Dothideomycetidae</taxon>
        <taxon>Mycosphaerellales</taxon>
        <taxon>Teratosphaeriaceae</taxon>
        <taxon>Friedmanniomyces</taxon>
    </lineage>
</organism>
<dbReference type="Proteomes" id="UP001175353">
    <property type="component" value="Unassembled WGS sequence"/>
</dbReference>
<protein>
    <submittedName>
        <fullName evidence="3">Uncharacterized protein</fullName>
    </submittedName>
</protein>